<evidence type="ECO:0000256" key="1">
    <source>
        <dbReference type="ARBA" id="ARBA00007926"/>
    </source>
</evidence>
<evidence type="ECO:0000313" key="8">
    <source>
        <dbReference type="Proteomes" id="UP001266305"/>
    </source>
</evidence>
<protein>
    <recommendedName>
        <fullName evidence="4">Large ribosomal subunit protein eL28</fullName>
    </recommendedName>
    <alternativeName>
        <fullName evidence="5">60S ribosomal protein L28</fullName>
    </alternativeName>
</protein>
<dbReference type="Pfam" id="PF01778">
    <property type="entry name" value="Ribosomal_L28e"/>
    <property type="match status" value="1"/>
</dbReference>
<dbReference type="EMBL" id="JASSZA010000005">
    <property type="protein sequence ID" value="KAK2109812.1"/>
    <property type="molecule type" value="Genomic_DNA"/>
</dbReference>
<gene>
    <name evidence="7" type="primary">RPL28_3</name>
    <name evidence="7" type="ORF">P7K49_009558</name>
</gene>
<accession>A0ABQ9VKP6</accession>
<reference evidence="7 8" key="1">
    <citation type="submission" date="2023-05" db="EMBL/GenBank/DDBJ databases">
        <title>B98-5 Cell Line De Novo Hybrid Assembly: An Optical Mapping Approach.</title>
        <authorList>
            <person name="Kananen K."/>
            <person name="Auerbach J.A."/>
            <person name="Kautto E."/>
            <person name="Blachly J.S."/>
        </authorList>
    </citation>
    <scope>NUCLEOTIDE SEQUENCE [LARGE SCALE GENOMIC DNA]</scope>
    <source>
        <strain evidence="7">B95-8</strain>
        <tissue evidence="7">Cell line</tissue>
    </source>
</reference>
<dbReference type="GO" id="GO:0005840">
    <property type="term" value="C:ribosome"/>
    <property type="evidence" value="ECO:0007669"/>
    <property type="project" value="UniProtKB-KW"/>
</dbReference>
<comment type="similarity">
    <text evidence="1">Belongs to the eukaryotic ribosomal protein eL28 family.</text>
</comment>
<evidence type="ECO:0000256" key="4">
    <source>
        <dbReference type="ARBA" id="ARBA00035223"/>
    </source>
</evidence>
<dbReference type="PANTHER" id="PTHR10544">
    <property type="entry name" value="60S RIBOSOMAL PROTEIN L28"/>
    <property type="match status" value="1"/>
</dbReference>
<keyword evidence="3" id="KW-0687">Ribonucleoprotein</keyword>
<evidence type="ECO:0000256" key="3">
    <source>
        <dbReference type="ARBA" id="ARBA00023274"/>
    </source>
</evidence>
<name>A0ABQ9VKP6_SAGOE</name>
<keyword evidence="2 7" id="KW-0689">Ribosomal protein</keyword>
<dbReference type="Gene3D" id="3.30.390.110">
    <property type="match status" value="1"/>
</dbReference>
<dbReference type="InterPro" id="IPR029004">
    <property type="entry name" value="Ribosomal_eL28/Mak16"/>
</dbReference>
<evidence type="ECO:0000256" key="2">
    <source>
        <dbReference type="ARBA" id="ARBA00022980"/>
    </source>
</evidence>
<dbReference type="Proteomes" id="UP001266305">
    <property type="component" value="Unassembled WGS sequence"/>
</dbReference>
<dbReference type="InterPro" id="IPR002672">
    <property type="entry name" value="Ribosomal_eL28"/>
</dbReference>
<organism evidence="7 8">
    <name type="scientific">Saguinus oedipus</name>
    <name type="common">Cotton-top tamarin</name>
    <name type="synonym">Oedipomidas oedipus</name>
    <dbReference type="NCBI Taxonomy" id="9490"/>
    <lineage>
        <taxon>Eukaryota</taxon>
        <taxon>Metazoa</taxon>
        <taxon>Chordata</taxon>
        <taxon>Craniata</taxon>
        <taxon>Vertebrata</taxon>
        <taxon>Euteleostomi</taxon>
        <taxon>Mammalia</taxon>
        <taxon>Eutheria</taxon>
        <taxon>Euarchontoglires</taxon>
        <taxon>Primates</taxon>
        <taxon>Haplorrhini</taxon>
        <taxon>Platyrrhini</taxon>
        <taxon>Cebidae</taxon>
        <taxon>Callitrichinae</taxon>
        <taxon>Saguinus</taxon>
    </lineage>
</organism>
<sequence>MSANLQWIVVPNCSSFLIKRDKQTYSTEPNNLKARNSFRYKGLIHRKTVRVEMATDCKGVVVVTKRRSSQQKPAASNVQTTNNKNACATLSSIRHMICKNKYCPDLCMAAVHRVSAILRSQKPVMVKTKRTRPTKSS</sequence>
<comment type="caution">
    <text evidence="7">The sequence shown here is derived from an EMBL/GenBank/DDBJ whole genome shotgun (WGS) entry which is preliminary data.</text>
</comment>
<keyword evidence="8" id="KW-1185">Reference proteome</keyword>
<feature type="domain" description="Ribosomal eL28/Mak16" evidence="6">
    <location>
        <begin position="5"/>
        <end position="120"/>
    </location>
</feature>
<evidence type="ECO:0000313" key="7">
    <source>
        <dbReference type="EMBL" id="KAK2109812.1"/>
    </source>
</evidence>
<proteinExistence type="inferred from homology"/>
<evidence type="ECO:0000256" key="5">
    <source>
        <dbReference type="ARBA" id="ARBA00035330"/>
    </source>
</evidence>
<evidence type="ECO:0000259" key="6">
    <source>
        <dbReference type="Pfam" id="PF01778"/>
    </source>
</evidence>